<proteinExistence type="inferred from homology"/>
<keyword evidence="4" id="KW-1185">Reference proteome</keyword>
<evidence type="ECO:0000313" key="4">
    <source>
        <dbReference type="Proteomes" id="UP000054977"/>
    </source>
</evidence>
<feature type="domain" description="UspA" evidence="2">
    <location>
        <begin position="1"/>
        <end position="146"/>
    </location>
</feature>
<dbReference type="RefSeq" id="WP_087670299.1">
    <property type="nucleotide sequence ID" value="NZ_FCNW02000049.1"/>
</dbReference>
<dbReference type="SUPFAM" id="SSF52402">
    <property type="entry name" value="Adenine nucleotide alpha hydrolases-like"/>
    <property type="match status" value="1"/>
</dbReference>
<dbReference type="Pfam" id="PF00582">
    <property type="entry name" value="Usp"/>
    <property type="match status" value="1"/>
</dbReference>
<dbReference type="Gene3D" id="3.40.50.620">
    <property type="entry name" value="HUPs"/>
    <property type="match status" value="1"/>
</dbReference>
<sequence>MYKRILVPIDGSATASHALDEALKLAHDTGAEIQPLYVVDTPPPIYDAGGVYYPDIRDAFLQEGAHLSAEAVERTKREDVKGTPRVVEVELTGDDIAQRILQSAVEFNADLVVMGTHGRRGWRRLVLGSVAEHFMRIANCPVLLIPGRDAEARAEQAGTTGEPLKEPS</sequence>
<dbReference type="EMBL" id="FCNW02000049">
    <property type="protein sequence ID" value="SAL61798.1"/>
    <property type="molecule type" value="Genomic_DNA"/>
</dbReference>
<comment type="similarity">
    <text evidence="1">Belongs to the universal stress protein A family.</text>
</comment>
<protein>
    <submittedName>
        <fullName evidence="3">UspA domain-containing protein</fullName>
    </submittedName>
</protein>
<dbReference type="PRINTS" id="PR01438">
    <property type="entry name" value="UNVRSLSTRESS"/>
</dbReference>
<dbReference type="InterPro" id="IPR006015">
    <property type="entry name" value="Universal_stress_UspA"/>
</dbReference>
<dbReference type="STRING" id="326474.AWB65_05650"/>
<dbReference type="Proteomes" id="UP000054977">
    <property type="component" value="Unassembled WGS sequence"/>
</dbReference>
<evidence type="ECO:0000259" key="2">
    <source>
        <dbReference type="Pfam" id="PF00582"/>
    </source>
</evidence>
<gene>
    <name evidence="3" type="ORF">AWB65_05650</name>
</gene>
<dbReference type="AlphaFoldDB" id="A0A158IYY1"/>
<dbReference type="OrthoDB" id="8547832at2"/>
<dbReference type="PANTHER" id="PTHR46268">
    <property type="entry name" value="STRESS RESPONSE PROTEIN NHAX"/>
    <property type="match status" value="1"/>
</dbReference>
<name>A0A158IYY1_9BURK</name>
<dbReference type="InterPro" id="IPR006016">
    <property type="entry name" value="UspA"/>
</dbReference>
<organism evidence="3 4">
    <name type="scientific">Caballeronia humi</name>
    <dbReference type="NCBI Taxonomy" id="326474"/>
    <lineage>
        <taxon>Bacteria</taxon>
        <taxon>Pseudomonadati</taxon>
        <taxon>Pseudomonadota</taxon>
        <taxon>Betaproteobacteria</taxon>
        <taxon>Burkholderiales</taxon>
        <taxon>Burkholderiaceae</taxon>
        <taxon>Caballeronia</taxon>
    </lineage>
</organism>
<comment type="caution">
    <text evidence="3">The sequence shown here is derived from an EMBL/GenBank/DDBJ whole genome shotgun (WGS) entry which is preliminary data.</text>
</comment>
<accession>A0A158IYY1</accession>
<evidence type="ECO:0000313" key="3">
    <source>
        <dbReference type="EMBL" id="SAL61798.1"/>
    </source>
</evidence>
<dbReference type="InterPro" id="IPR014729">
    <property type="entry name" value="Rossmann-like_a/b/a_fold"/>
</dbReference>
<dbReference type="PIRSF" id="PIRSF006276">
    <property type="entry name" value="UspA"/>
    <property type="match status" value="1"/>
</dbReference>
<evidence type="ECO:0000256" key="1">
    <source>
        <dbReference type="ARBA" id="ARBA00008791"/>
    </source>
</evidence>
<dbReference type="CDD" id="cd00293">
    <property type="entry name" value="USP-like"/>
    <property type="match status" value="1"/>
</dbReference>
<dbReference type="PANTHER" id="PTHR46268:SF15">
    <property type="entry name" value="UNIVERSAL STRESS PROTEIN HP_0031"/>
    <property type="match status" value="1"/>
</dbReference>
<reference evidence="3" key="1">
    <citation type="submission" date="2016-01" db="EMBL/GenBank/DDBJ databases">
        <authorList>
            <person name="Peeters C."/>
        </authorList>
    </citation>
    <scope>NUCLEOTIDE SEQUENCE [LARGE SCALE GENOMIC DNA]</scope>
    <source>
        <strain evidence="3">LMG 22934</strain>
    </source>
</reference>